<evidence type="ECO:0000256" key="1">
    <source>
        <dbReference type="ARBA" id="ARBA00006484"/>
    </source>
</evidence>
<dbReference type="Gene3D" id="3.40.50.720">
    <property type="entry name" value="NAD(P)-binding Rossmann-like Domain"/>
    <property type="match status" value="1"/>
</dbReference>
<dbReference type="CDD" id="cd05374">
    <property type="entry name" value="17beta-HSD-like_SDR_c"/>
    <property type="match status" value="1"/>
</dbReference>
<proteinExistence type="inferred from homology"/>
<dbReference type="PANTHER" id="PTHR43976:SF16">
    <property type="entry name" value="SHORT-CHAIN DEHYDROGENASE_REDUCTASE FAMILY PROTEIN"/>
    <property type="match status" value="1"/>
</dbReference>
<reference evidence="4 5" key="1">
    <citation type="submission" date="2024-09" db="EMBL/GenBank/DDBJ databases">
        <authorList>
            <person name="Sun Q."/>
            <person name="Mori K."/>
        </authorList>
    </citation>
    <scope>NUCLEOTIDE SEQUENCE [LARGE SCALE GENOMIC DNA]</scope>
    <source>
        <strain evidence="4 5">NCAIM B.02415</strain>
    </source>
</reference>
<dbReference type="PRINTS" id="PR00080">
    <property type="entry name" value="SDRFAMILY"/>
</dbReference>
<dbReference type="EMBL" id="JBHLTS010000075">
    <property type="protein sequence ID" value="MFC0517720.1"/>
    <property type="molecule type" value="Genomic_DNA"/>
</dbReference>
<dbReference type="InterPro" id="IPR051911">
    <property type="entry name" value="SDR_oxidoreductase"/>
</dbReference>
<dbReference type="Proteomes" id="UP001589828">
    <property type="component" value="Unassembled WGS sequence"/>
</dbReference>
<dbReference type="PANTHER" id="PTHR43976">
    <property type="entry name" value="SHORT CHAIN DEHYDROGENASE"/>
    <property type="match status" value="1"/>
</dbReference>
<name>A0ABV6LE05_9SPHI</name>
<dbReference type="GO" id="GO:0016491">
    <property type="term" value="F:oxidoreductase activity"/>
    <property type="evidence" value="ECO:0007669"/>
    <property type="project" value="UniProtKB-KW"/>
</dbReference>
<comment type="caution">
    <text evidence="4">The sequence shown here is derived from an EMBL/GenBank/DDBJ whole genome shotgun (WGS) entry which is preliminary data.</text>
</comment>
<dbReference type="InterPro" id="IPR002347">
    <property type="entry name" value="SDR_fam"/>
</dbReference>
<keyword evidence="2 4" id="KW-0560">Oxidoreductase</keyword>
<accession>A0ABV6LE05</accession>
<dbReference type="Pfam" id="PF00106">
    <property type="entry name" value="adh_short"/>
    <property type="match status" value="1"/>
</dbReference>
<protein>
    <submittedName>
        <fullName evidence="4">SDR family oxidoreductase</fullName>
        <ecNumber evidence="4">1.1.-.-</ecNumber>
    </submittedName>
</protein>
<gene>
    <name evidence="4" type="ORF">ACFFGT_26140</name>
</gene>
<dbReference type="InterPro" id="IPR020904">
    <property type="entry name" value="Sc_DH/Rdtase_CS"/>
</dbReference>
<evidence type="ECO:0000256" key="2">
    <source>
        <dbReference type="ARBA" id="ARBA00023002"/>
    </source>
</evidence>
<comment type="similarity">
    <text evidence="1 3">Belongs to the short-chain dehydrogenases/reductases (SDR) family.</text>
</comment>
<dbReference type="SUPFAM" id="SSF51735">
    <property type="entry name" value="NAD(P)-binding Rossmann-fold domains"/>
    <property type="match status" value="1"/>
</dbReference>
<dbReference type="PRINTS" id="PR00081">
    <property type="entry name" value="GDHRDH"/>
</dbReference>
<evidence type="ECO:0000256" key="3">
    <source>
        <dbReference type="RuleBase" id="RU000363"/>
    </source>
</evidence>
<dbReference type="EC" id="1.1.-.-" evidence="4"/>
<evidence type="ECO:0000313" key="5">
    <source>
        <dbReference type="Proteomes" id="UP001589828"/>
    </source>
</evidence>
<dbReference type="PROSITE" id="PS00061">
    <property type="entry name" value="ADH_SHORT"/>
    <property type="match status" value="1"/>
</dbReference>
<evidence type="ECO:0000313" key="4">
    <source>
        <dbReference type="EMBL" id="MFC0517720.1"/>
    </source>
</evidence>
<dbReference type="InterPro" id="IPR036291">
    <property type="entry name" value="NAD(P)-bd_dom_sf"/>
</dbReference>
<dbReference type="RefSeq" id="WP_377025458.1">
    <property type="nucleotide sequence ID" value="NZ_JBHLTS010000075.1"/>
</dbReference>
<sequence>MNKTILITGTSSGLGRETAKLFAAKNWNVIATMRSPEKETELNQLGNILVTRLDVEDGSSITQAVNTGLQRFGSIDVLVNNAGFGLIGMFENSGAEQVQKQFDVNVFGLMNVTRAVLRHFRERLSGTIINVSSMGGRVTIPGGTLYNATKFAVEGFSEALAYEMAAINVKVRIIEPGSIPTNFATTSAVFIPNNIPVYAELMGNVIPRYRKATEHLPKSSAADVAETIYQAATDNTGRLRYVIGKDAEFYLEGRNVSNDQDYIDRMRGFFID</sequence>
<keyword evidence="5" id="KW-1185">Reference proteome</keyword>
<organism evidence="4 5">
    <name type="scientific">Mucilaginibacter angelicae</name>
    <dbReference type="NCBI Taxonomy" id="869718"/>
    <lineage>
        <taxon>Bacteria</taxon>
        <taxon>Pseudomonadati</taxon>
        <taxon>Bacteroidota</taxon>
        <taxon>Sphingobacteriia</taxon>
        <taxon>Sphingobacteriales</taxon>
        <taxon>Sphingobacteriaceae</taxon>
        <taxon>Mucilaginibacter</taxon>
    </lineage>
</organism>